<evidence type="ECO:0000256" key="6">
    <source>
        <dbReference type="ARBA" id="ARBA00022741"/>
    </source>
</evidence>
<dbReference type="InterPro" id="IPR018934">
    <property type="entry name" value="RIO_dom"/>
</dbReference>
<feature type="domain" description="Protein kinase" evidence="11">
    <location>
        <begin position="13"/>
        <end position="231"/>
    </location>
</feature>
<dbReference type="Gene3D" id="1.10.510.10">
    <property type="entry name" value="Transferase(Phosphotransferase) domain 1"/>
    <property type="match status" value="1"/>
</dbReference>
<dbReference type="RefSeq" id="WP_010866186.1">
    <property type="nucleotide sequence ID" value="NC_000854.2"/>
</dbReference>
<evidence type="ECO:0000313" key="13">
    <source>
        <dbReference type="Proteomes" id="UP000002518"/>
    </source>
</evidence>
<protein>
    <recommendedName>
        <fullName evidence="2">non-specific serine/threonine protein kinase</fullName>
        <ecNumber evidence="2">2.7.11.1</ecNumber>
    </recommendedName>
</protein>
<dbReference type="PANTHER" id="PTHR12209:SF0">
    <property type="entry name" value="EKC_KEOPS COMPLEX SUBUNIT TP53RK"/>
    <property type="match status" value="1"/>
</dbReference>
<dbReference type="InterPro" id="IPR022495">
    <property type="entry name" value="Bud32"/>
</dbReference>
<keyword evidence="3" id="KW-0723">Serine/threonine-protein kinase</keyword>
<dbReference type="Gene3D" id="3.30.200.20">
    <property type="entry name" value="Phosphorylase Kinase, domain 1"/>
    <property type="match status" value="1"/>
</dbReference>
<dbReference type="KEGG" id="ape:APE_1136.1"/>
<evidence type="ECO:0000256" key="3">
    <source>
        <dbReference type="ARBA" id="ARBA00022527"/>
    </source>
</evidence>
<dbReference type="eggNOG" id="arCOG01185">
    <property type="taxonomic scope" value="Archaea"/>
</dbReference>
<dbReference type="SUPFAM" id="SSF56112">
    <property type="entry name" value="Protein kinase-like (PK-like)"/>
    <property type="match status" value="1"/>
</dbReference>
<dbReference type="AlphaFoldDB" id="Q9YCX6"/>
<comment type="catalytic activity">
    <reaction evidence="10">
        <text>L-seryl-[protein] + ATP = O-phospho-L-seryl-[protein] + ADP + H(+)</text>
        <dbReference type="Rhea" id="RHEA:17989"/>
        <dbReference type="Rhea" id="RHEA-COMP:9863"/>
        <dbReference type="Rhea" id="RHEA-COMP:11604"/>
        <dbReference type="ChEBI" id="CHEBI:15378"/>
        <dbReference type="ChEBI" id="CHEBI:29999"/>
        <dbReference type="ChEBI" id="CHEBI:30616"/>
        <dbReference type="ChEBI" id="CHEBI:83421"/>
        <dbReference type="ChEBI" id="CHEBI:456216"/>
        <dbReference type="EC" id="2.7.11.1"/>
    </reaction>
</comment>
<dbReference type="EMBL" id="BA000002">
    <property type="protein sequence ID" value="BAA80121.2"/>
    <property type="molecule type" value="Genomic_DNA"/>
</dbReference>
<keyword evidence="7" id="KW-0418">Kinase</keyword>
<evidence type="ECO:0000256" key="9">
    <source>
        <dbReference type="ARBA" id="ARBA00047899"/>
    </source>
</evidence>
<accession>Q9YCX6</accession>
<reference evidence="12 13" key="1">
    <citation type="journal article" date="1999" name="DNA Res.">
        <title>Complete genome sequence of an aerobic hyper-thermophilic crenarchaeon, Aeropyrum pernix K1.</title>
        <authorList>
            <person name="Kawarabayasi Y."/>
            <person name="Hino Y."/>
            <person name="Horikawa H."/>
            <person name="Yamazaki S."/>
            <person name="Haikawa Y."/>
            <person name="Jin-no K."/>
            <person name="Takahashi M."/>
            <person name="Sekine M."/>
            <person name="Baba S."/>
            <person name="Ankai A."/>
            <person name="Kosugi H."/>
            <person name="Hosoyama A."/>
            <person name="Fukui S."/>
            <person name="Nagai Y."/>
            <person name="Nishijima K."/>
            <person name="Nakazawa H."/>
            <person name="Takamiya M."/>
            <person name="Masuda S."/>
            <person name="Funahashi T."/>
            <person name="Tanaka T."/>
            <person name="Kudoh Y."/>
            <person name="Yamazaki J."/>
            <person name="Kushida N."/>
            <person name="Oguchi A."/>
            <person name="Aoki K."/>
            <person name="Kubota K."/>
            <person name="Nakamura Y."/>
            <person name="Nomura N."/>
            <person name="Sako Y."/>
            <person name="Kikuchi H."/>
        </authorList>
    </citation>
    <scope>NUCLEOTIDE SEQUENCE [LARGE SCALE GENOMIC DNA]</scope>
    <source>
        <strain evidence="13">ATCC 700893 / DSM 11879 / JCM 9820 / NBRC 100138 / K1</strain>
    </source>
</reference>
<keyword evidence="8" id="KW-0067">ATP-binding</keyword>
<evidence type="ECO:0000256" key="7">
    <source>
        <dbReference type="ARBA" id="ARBA00022777"/>
    </source>
</evidence>
<evidence type="ECO:0000313" key="12">
    <source>
        <dbReference type="EMBL" id="BAA80121.2"/>
    </source>
</evidence>
<dbReference type="GO" id="GO:0005524">
    <property type="term" value="F:ATP binding"/>
    <property type="evidence" value="ECO:0007669"/>
    <property type="project" value="UniProtKB-KW"/>
</dbReference>
<dbReference type="InterPro" id="IPR011009">
    <property type="entry name" value="Kinase-like_dom_sf"/>
</dbReference>
<dbReference type="PATRIC" id="fig|272557.25.peg.785"/>
<evidence type="ECO:0000256" key="4">
    <source>
        <dbReference type="ARBA" id="ARBA00022679"/>
    </source>
</evidence>
<evidence type="ECO:0000256" key="2">
    <source>
        <dbReference type="ARBA" id="ARBA00012513"/>
    </source>
</evidence>
<dbReference type="Proteomes" id="UP000002518">
    <property type="component" value="Chromosome"/>
</dbReference>
<evidence type="ECO:0000256" key="5">
    <source>
        <dbReference type="ARBA" id="ARBA00022694"/>
    </source>
</evidence>
<name>Q9YCX6_AERPE</name>
<dbReference type="PANTHER" id="PTHR12209">
    <property type="entry name" value="NON-SPECIFIC SERINE/THREONINE PROTEIN KINASE"/>
    <property type="match status" value="1"/>
</dbReference>
<keyword evidence="6" id="KW-0547">Nucleotide-binding</keyword>
<dbReference type="GO" id="GO:0005829">
    <property type="term" value="C:cytosol"/>
    <property type="evidence" value="ECO:0007669"/>
    <property type="project" value="TreeGrafter"/>
</dbReference>
<comment type="similarity">
    <text evidence="1">Belongs to the protein kinase superfamily. BUD32 family.</text>
</comment>
<dbReference type="NCBIfam" id="TIGR03724">
    <property type="entry name" value="arch_bud32"/>
    <property type="match status" value="1"/>
</dbReference>
<evidence type="ECO:0000256" key="8">
    <source>
        <dbReference type="ARBA" id="ARBA00022840"/>
    </source>
</evidence>
<dbReference type="GO" id="GO:0008033">
    <property type="term" value="P:tRNA processing"/>
    <property type="evidence" value="ECO:0007669"/>
    <property type="project" value="UniProtKB-KW"/>
</dbReference>
<dbReference type="PROSITE" id="PS50011">
    <property type="entry name" value="PROTEIN_KINASE_DOM"/>
    <property type="match status" value="1"/>
</dbReference>
<dbReference type="STRING" id="272557.APE_1136.1"/>
<sequence length="231" mass="25478">MVSLAPWGPAARLEELPLLKRGAEAEIRLGEFMGLQAVYKARVRKPYMHPRLAERLVRLRTRREARVIAAARAAGVSAPALLAVFPSLGLIVMEYVEGPLLKDVIDRRGLGAGGLVEEAGYNLGLLHRAGVVHGDPTTSNYIVRGGGVVLIDYGLAEFSSSVEDRAVDLHLFRRAVESTHAPLAGELYSLYTRGYLRAVGEWGGEVLRRAEEIRLRGRYVRERRRSVWGVG</sequence>
<evidence type="ECO:0000259" key="11">
    <source>
        <dbReference type="PROSITE" id="PS50011"/>
    </source>
</evidence>
<dbReference type="EnsemblBacteria" id="BAA80121">
    <property type="protein sequence ID" value="BAA80121"/>
    <property type="gene ID" value="APE_1136.1"/>
</dbReference>
<comment type="catalytic activity">
    <reaction evidence="9">
        <text>L-threonyl-[protein] + ATP = O-phospho-L-threonyl-[protein] + ADP + H(+)</text>
        <dbReference type="Rhea" id="RHEA:46608"/>
        <dbReference type="Rhea" id="RHEA-COMP:11060"/>
        <dbReference type="Rhea" id="RHEA-COMP:11605"/>
        <dbReference type="ChEBI" id="CHEBI:15378"/>
        <dbReference type="ChEBI" id="CHEBI:30013"/>
        <dbReference type="ChEBI" id="CHEBI:30616"/>
        <dbReference type="ChEBI" id="CHEBI:61977"/>
        <dbReference type="ChEBI" id="CHEBI:456216"/>
        <dbReference type="EC" id="2.7.11.1"/>
    </reaction>
</comment>
<dbReference type="GO" id="GO:0004674">
    <property type="term" value="F:protein serine/threonine kinase activity"/>
    <property type="evidence" value="ECO:0007669"/>
    <property type="project" value="UniProtKB-KW"/>
</dbReference>
<evidence type="ECO:0000256" key="10">
    <source>
        <dbReference type="ARBA" id="ARBA00048679"/>
    </source>
</evidence>
<proteinExistence type="inferred from homology"/>
<keyword evidence="13" id="KW-1185">Reference proteome</keyword>
<keyword evidence="4" id="KW-0808">Transferase</keyword>
<gene>
    <name evidence="12" type="ordered locus">APE_1136.1</name>
</gene>
<dbReference type="NCBIfam" id="NF011463">
    <property type="entry name" value="PRK14879.1-4"/>
    <property type="match status" value="1"/>
</dbReference>
<keyword evidence="5" id="KW-0819">tRNA processing</keyword>
<dbReference type="PIR" id="A72715">
    <property type="entry name" value="A72715"/>
</dbReference>
<evidence type="ECO:0000256" key="1">
    <source>
        <dbReference type="ARBA" id="ARBA00010630"/>
    </source>
</evidence>
<dbReference type="GeneID" id="1445808"/>
<organism evidence="12 13">
    <name type="scientific">Aeropyrum pernix (strain ATCC 700893 / DSM 11879 / JCM 9820 / NBRC 100138 / K1)</name>
    <dbReference type="NCBI Taxonomy" id="272557"/>
    <lineage>
        <taxon>Archaea</taxon>
        <taxon>Thermoproteota</taxon>
        <taxon>Thermoprotei</taxon>
        <taxon>Desulfurococcales</taxon>
        <taxon>Desulfurococcaceae</taxon>
        <taxon>Aeropyrum</taxon>
    </lineage>
</organism>
<dbReference type="InterPro" id="IPR000719">
    <property type="entry name" value="Prot_kinase_dom"/>
</dbReference>
<dbReference type="Pfam" id="PF01163">
    <property type="entry name" value="RIO1"/>
    <property type="match status" value="1"/>
</dbReference>
<dbReference type="EC" id="2.7.11.1" evidence="2"/>